<feature type="region of interest" description="Disordered" evidence="1">
    <location>
        <begin position="1"/>
        <end position="58"/>
    </location>
</feature>
<dbReference type="RefSeq" id="WP_157816760.1">
    <property type="nucleotide sequence ID" value="NZ_CAWNNC010000001.1"/>
</dbReference>
<accession>A0A2K8T379</accession>
<protein>
    <submittedName>
        <fullName evidence="2">Uncharacterized protein</fullName>
    </submittedName>
</protein>
<evidence type="ECO:0000256" key="1">
    <source>
        <dbReference type="SAM" id="MobiDB-lite"/>
    </source>
</evidence>
<evidence type="ECO:0000313" key="3">
    <source>
        <dbReference type="Proteomes" id="UP000232003"/>
    </source>
</evidence>
<gene>
    <name evidence="2" type="ORF">COO91_08283</name>
</gene>
<name>A0A2K8T379_9NOSO</name>
<dbReference type="AlphaFoldDB" id="A0A2K8T379"/>
<keyword evidence="3" id="KW-1185">Reference proteome</keyword>
<dbReference type="Proteomes" id="UP000232003">
    <property type="component" value="Chromosome"/>
</dbReference>
<sequence>MSEFNPAIESQSSKRSNGASNNGVDDLLRQLNRSNAAKTSTHRSTQQSSIRELLAYDK</sequence>
<dbReference type="OrthoDB" id="9898066at2"/>
<proteinExistence type="predicted"/>
<dbReference type="EMBL" id="CP024785">
    <property type="protein sequence ID" value="AUB42176.1"/>
    <property type="molecule type" value="Genomic_DNA"/>
</dbReference>
<dbReference type="KEGG" id="nfl:COO91_08283"/>
<reference evidence="2 3" key="1">
    <citation type="submission" date="2017-11" db="EMBL/GenBank/DDBJ databases">
        <title>Complete genome of a free-living desiccation-tolerant cyanobacterium and its photosynthetic adaptation to extreme terrestrial habitat.</title>
        <authorList>
            <person name="Shang J."/>
        </authorList>
    </citation>
    <scope>NUCLEOTIDE SEQUENCE [LARGE SCALE GENOMIC DNA]</scope>
    <source>
        <strain evidence="2 3">CCNUN1</strain>
    </source>
</reference>
<evidence type="ECO:0000313" key="2">
    <source>
        <dbReference type="EMBL" id="AUB42176.1"/>
    </source>
</evidence>
<feature type="compositionally biased region" description="Polar residues" evidence="1">
    <location>
        <begin position="31"/>
        <end position="50"/>
    </location>
</feature>
<feature type="compositionally biased region" description="Polar residues" evidence="1">
    <location>
        <begin position="8"/>
        <end position="23"/>
    </location>
</feature>
<organism evidence="2 3">
    <name type="scientific">Nostoc flagelliforme CCNUN1</name>
    <dbReference type="NCBI Taxonomy" id="2038116"/>
    <lineage>
        <taxon>Bacteria</taxon>
        <taxon>Bacillati</taxon>
        <taxon>Cyanobacteriota</taxon>
        <taxon>Cyanophyceae</taxon>
        <taxon>Nostocales</taxon>
        <taxon>Nostocaceae</taxon>
        <taxon>Nostoc</taxon>
    </lineage>
</organism>